<keyword evidence="2" id="KW-0067">ATP-binding</keyword>
<dbReference type="Pfam" id="PF00488">
    <property type="entry name" value="MutS_V"/>
    <property type="match status" value="1"/>
</dbReference>
<dbReference type="EMBL" id="JAUJRV010000055">
    <property type="protein sequence ID" value="MDN7799763.1"/>
    <property type="molecule type" value="Genomic_DNA"/>
</dbReference>
<evidence type="ECO:0000256" key="3">
    <source>
        <dbReference type="ARBA" id="ARBA00023125"/>
    </source>
</evidence>
<dbReference type="GO" id="GO:0140664">
    <property type="term" value="F:ATP-dependent DNA damage sensor activity"/>
    <property type="evidence" value="ECO:0007669"/>
    <property type="project" value="InterPro"/>
</dbReference>
<reference evidence="5" key="1">
    <citation type="submission" date="2023-07" db="EMBL/GenBank/DDBJ databases">
        <title>A collection of bacterial strains from the Burkholderia cepacia Research Laboratory and Repository.</title>
        <authorList>
            <person name="Lipuma J."/>
            <person name="Spilker T."/>
            <person name="Caverly L."/>
        </authorList>
    </citation>
    <scope>NUCLEOTIDE SEQUENCE</scope>
    <source>
        <strain evidence="5">AU44268</strain>
    </source>
</reference>
<organism evidence="5 6">
    <name type="scientific">Burkholderia vietnamiensis</name>
    <dbReference type="NCBI Taxonomy" id="60552"/>
    <lineage>
        <taxon>Bacteria</taxon>
        <taxon>Pseudomonadati</taxon>
        <taxon>Pseudomonadota</taxon>
        <taxon>Betaproteobacteria</taxon>
        <taxon>Burkholderiales</taxon>
        <taxon>Burkholderiaceae</taxon>
        <taxon>Burkholderia</taxon>
        <taxon>Burkholderia cepacia complex</taxon>
    </lineage>
</organism>
<sequence>MKAHLMYRDQDFLVDGDLPWGSDGLIDDLELKTLFAAMAHDDGFLFDVVQTAVMTSLREPQQITYRQDVLRDCVANPDTVRELYRVSIEAIETKKRSQFGLFVYPDAMLMTALDLMQAFMSVLLKLRDLADLSIGRFRSEGFITFFTMIQRELADEYLKTLRRHLTELEFRKGTLISAALGRGNKGTSYILRMPDQAEGNVLKRFFGRKPPSLTFHIAERDDAGARALSVLRVRGINLAADAVAQSVDHVLSFFRMLRSELAFYLGCLNLISDLDAKNRPVCYPVPSPVQERRHSCMGLYDVCLSLRIQTVVPNDAHADGADLILVTGANEGGKSTFLRSIGLAQMMMQAGMVVGATSFGANVCDGLFTHYKREEDASMTSGKFDEELLRMDAIAKHVRPDSVVLFNESFAATNEREGSEVARQIVQALVERRVKVFFVTHMYEFSHGLYEAMKDQAVFLRADRREGGKRTFKVSPGEPLQTSFGEDLYTQIFPDYGHMAKEAASDG</sequence>
<gene>
    <name evidence="5" type="ORF">QZM33_33075</name>
</gene>
<dbReference type="SMART" id="SM00534">
    <property type="entry name" value="MUTSac"/>
    <property type="match status" value="1"/>
</dbReference>
<accession>A0AAW7TCM8</accession>
<dbReference type="AlphaFoldDB" id="A0AAW7TCM8"/>
<dbReference type="PANTHER" id="PTHR11361">
    <property type="entry name" value="DNA MISMATCH REPAIR PROTEIN MUTS FAMILY MEMBER"/>
    <property type="match status" value="1"/>
</dbReference>
<dbReference type="GO" id="GO:0006298">
    <property type="term" value="P:mismatch repair"/>
    <property type="evidence" value="ECO:0007669"/>
    <property type="project" value="InterPro"/>
</dbReference>
<evidence type="ECO:0000313" key="6">
    <source>
        <dbReference type="Proteomes" id="UP001171620"/>
    </source>
</evidence>
<feature type="domain" description="DNA mismatch repair proteins mutS family" evidence="4">
    <location>
        <begin position="321"/>
        <end position="505"/>
    </location>
</feature>
<evidence type="ECO:0000256" key="1">
    <source>
        <dbReference type="ARBA" id="ARBA00022741"/>
    </source>
</evidence>
<keyword evidence="1" id="KW-0547">Nucleotide-binding</keyword>
<dbReference type="Proteomes" id="UP001171620">
    <property type="component" value="Unassembled WGS sequence"/>
</dbReference>
<dbReference type="SUPFAM" id="SSF52540">
    <property type="entry name" value="P-loop containing nucleoside triphosphate hydrolases"/>
    <property type="match status" value="1"/>
</dbReference>
<dbReference type="GO" id="GO:0005524">
    <property type="term" value="F:ATP binding"/>
    <property type="evidence" value="ECO:0007669"/>
    <property type="project" value="UniProtKB-KW"/>
</dbReference>
<dbReference type="InterPro" id="IPR027417">
    <property type="entry name" value="P-loop_NTPase"/>
</dbReference>
<dbReference type="GO" id="GO:0030983">
    <property type="term" value="F:mismatched DNA binding"/>
    <property type="evidence" value="ECO:0007669"/>
    <property type="project" value="InterPro"/>
</dbReference>
<dbReference type="InterPro" id="IPR000432">
    <property type="entry name" value="DNA_mismatch_repair_MutS_C"/>
</dbReference>
<dbReference type="PANTHER" id="PTHR11361:SF34">
    <property type="entry name" value="DNA MISMATCH REPAIR PROTEIN MSH1, MITOCHONDRIAL"/>
    <property type="match status" value="1"/>
</dbReference>
<evidence type="ECO:0000259" key="4">
    <source>
        <dbReference type="SMART" id="SM00534"/>
    </source>
</evidence>
<evidence type="ECO:0000256" key="2">
    <source>
        <dbReference type="ARBA" id="ARBA00022840"/>
    </source>
</evidence>
<name>A0AAW7TCM8_BURVI</name>
<proteinExistence type="predicted"/>
<dbReference type="InterPro" id="IPR045076">
    <property type="entry name" value="MutS"/>
</dbReference>
<evidence type="ECO:0000313" key="5">
    <source>
        <dbReference type="EMBL" id="MDN7799763.1"/>
    </source>
</evidence>
<dbReference type="RefSeq" id="WP_117337834.1">
    <property type="nucleotide sequence ID" value="NZ_JAUJRV010000055.1"/>
</dbReference>
<protein>
    <submittedName>
        <fullName evidence="5">DNA mismatch repair protein MutS</fullName>
    </submittedName>
</protein>
<comment type="caution">
    <text evidence="5">The sequence shown here is derived from an EMBL/GenBank/DDBJ whole genome shotgun (WGS) entry which is preliminary data.</text>
</comment>
<dbReference type="Gene3D" id="3.40.50.300">
    <property type="entry name" value="P-loop containing nucleotide triphosphate hydrolases"/>
    <property type="match status" value="1"/>
</dbReference>
<keyword evidence="3" id="KW-0238">DNA-binding</keyword>
<dbReference type="GO" id="GO:0005829">
    <property type="term" value="C:cytosol"/>
    <property type="evidence" value="ECO:0007669"/>
    <property type="project" value="TreeGrafter"/>
</dbReference>